<dbReference type="RefSeq" id="WP_323261944.1">
    <property type="nucleotide sequence ID" value="NZ_JAYGIE010000074.1"/>
</dbReference>
<name>A0ABU5TK29_9CYAN</name>
<evidence type="ECO:0000313" key="1">
    <source>
        <dbReference type="EMBL" id="MEA5478452.1"/>
    </source>
</evidence>
<gene>
    <name evidence="1" type="ORF">VB774_12560</name>
</gene>
<reference evidence="1 2" key="1">
    <citation type="submission" date="2023-12" db="EMBL/GenBank/DDBJ databases">
        <title>Baltic Sea Cyanobacteria.</title>
        <authorList>
            <person name="Delbaje E."/>
            <person name="Fewer D.P."/>
            <person name="Shishido T.K."/>
        </authorList>
    </citation>
    <scope>NUCLEOTIDE SEQUENCE [LARGE SCALE GENOMIC DNA]</scope>
    <source>
        <strain evidence="1 2">UHCC 0370</strain>
    </source>
</reference>
<proteinExistence type="predicted"/>
<sequence>MNKVHWVKLDSTLNASDFDTLVLPLVDKSEGKRLDPDQTRWTNATDELADKEYPTFTFPDEGKKISFLSCINEIPEISTVNY</sequence>
<evidence type="ECO:0000313" key="2">
    <source>
        <dbReference type="Proteomes" id="UP001301388"/>
    </source>
</evidence>
<comment type="caution">
    <text evidence="1">The sequence shown here is derived from an EMBL/GenBank/DDBJ whole genome shotgun (WGS) entry which is preliminary data.</text>
</comment>
<dbReference type="EMBL" id="JAYGIE010000074">
    <property type="protein sequence ID" value="MEA5478452.1"/>
    <property type="molecule type" value="Genomic_DNA"/>
</dbReference>
<keyword evidence="2" id="KW-1185">Reference proteome</keyword>
<protein>
    <submittedName>
        <fullName evidence="1">Uncharacterized protein</fullName>
    </submittedName>
</protein>
<accession>A0ABU5TK29</accession>
<organism evidence="1 2">
    <name type="scientific">Pseudanabaena galeata UHCC 0370</name>
    <dbReference type="NCBI Taxonomy" id="3110310"/>
    <lineage>
        <taxon>Bacteria</taxon>
        <taxon>Bacillati</taxon>
        <taxon>Cyanobacteriota</taxon>
        <taxon>Cyanophyceae</taxon>
        <taxon>Pseudanabaenales</taxon>
        <taxon>Pseudanabaenaceae</taxon>
        <taxon>Pseudanabaena</taxon>
    </lineage>
</organism>
<dbReference type="Proteomes" id="UP001301388">
    <property type="component" value="Unassembled WGS sequence"/>
</dbReference>